<organism evidence="2 3">
    <name type="scientific">Symbiodinium microadriaticum</name>
    <name type="common">Dinoflagellate</name>
    <name type="synonym">Zooxanthella microadriatica</name>
    <dbReference type="NCBI Taxonomy" id="2951"/>
    <lineage>
        <taxon>Eukaryota</taxon>
        <taxon>Sar</taxon>
        <taxon>Alveolata</taxon>
        <taxon>Dinophyceae</taxon>
        <taxon>Suessiales</taxon>
        <taxon>Symbiodiniaceae</taxon>
        <taxon>Symbiodinium</taxon>
    </lineage>
</organism>
<evidence type="ECO:0000313" key="3">
    <source>
        <dbReference type="Proteomes" id="UP000186817"/>
    </source>
</evidence>
<evidence type="ECO:0000256" key="1">
    <source>
        <dbReference type="SAM" id="SignalP"/>
    </source>
</evidence>
<name>A0A1Q9ED23_SYMMI</name>
<gene>
    <name evidence="2" type="ORF">AK812_SmicGene11492</name>
</gene>
<accession>A0A1Q9ED23</accession>
<protein>
    <submittedName>
        <fullName evidence="2">Uncharacterized protein</fullName>
    </submittedName>
</protein>
<dbReference type="AlphaFoldDB" id="A0A1Q9ED23"/>
<dbReference type="Proteomes" id="UP000186817">
    <property type="component" value="Unassembled WGS sequence"/>
</dbReference>
<comment type="caution">
    <text evidence="2">The sequence shown here is derived from an EMBL/GenBank/DDBJ whole genome shotgun (WGS) entry which is preliminary data.</text>
</comment>
<evidence type="ECO:0000313" key="2">
    <source>
        <dbReference type="EMBL" id="OLQ05323.1"/>
    </source>
</evidence>
<feature type="chain" id="PRO_5012932143" evidence="1">
    <location>
        <begin position="22"/>
        <end position="374"/>
    </location>
</feature>
<keyword evidence="3" id="KW-1185">Reference proteome</keyword>
<sequence>MLQRLMFSKLFPSFAVLTGSATLMEGMQSEMLFNPFGTYTISALAARLWTPSLESSGQDGTYRRDVVYERIWQVREWPSTSSDVYASAMALLMQYRLSYLLTKLGTEHLLGERMRKPAIRSRTPRMTGRSISQEPAGSWGGWFRWHHDGIDMFDTGLDAPPPFTDCEWWPTRIPPLAALPATRGQQGAQRSRLRARLHVRGESEICREAMTDPTMPADFALQRCDRLRIRVNAGGAEAQWHVGLPVVGRQKGDLRAEITTTLRLFVAEDVSERHDFLLTSTTPELCADECSDLCLLRRADPITYPTPCGGRVPPPGLLQLPLEEALRQQFEAEIDGLIGPIALGKQGLFSFDYYEYQDWRIRDPSLKEKPNKPS</sequence>
<reference evidence="2 3" key="1">
    <citation type="submission" date="2016-02" db="EMBL/GenBank/DDBJ databases">
        <title>Genome analysis of coral dinoflagellate symbionts highlights evolutionary adaptations to a symbiotic lifestyle.</title>
        <authorList>
            <person name="Aranda M."/>
            <person name="Li Y."/>
            <person name="Liew Y.J."/>
            <person name="Baumgarten S."/>
            <person name="Simakov O."/>
            <person name="Wilson M."/>
            <person name="Piel J."/>
            <person name="Ashoor H."/>
            <person name="Bougouffa S."/>
            <person name="Bajic V.B."/>
            <person name="Ryu T."/>
            <person name="Ravasi T."/>
            <person name="Bayer T."/>
            <person name="Micklem G."/>
            <person name="Kim H."/>
            <person name="Bhak J."/>
            <person name="Lajeunesse T.C."/>
            <person name="Voolstra C.R."/>
        </authorList>
    </citation>
    <scope>NUCLEOTIDE SEQUENCE [LARGE SCALE GENOMIC DNA]</scope>
    <source>
        <strain evidence="2 3">CCMP2467</strain>
    </source>
</reference>
<keyword evidence="1" id="KW-0732">Signal</keyword>
<feature type="signal peptide" evidence="1">
    <location>
        <begin position="1"/>
        <end position="21"/>
    </location>
</feature>
<proteinExistence type="predicted"/>
<dbReference type="EMBL" id="LSRX01000188">
    <property type="protein sequence ID" value="OLQ05323.1"/>
    <property type="molecule type" value="Genomic_DNA"/>
</dbReference>